<evidence type="ECO:0000256" key="1">
    <source>
        <dbReference type="SAM" id="MobiDB-lite"/>
    </source>
</evidence>
<feature type="region of interest" description="Disordered" evidence="1">
    <location>
        <begin position="22"/>
        <end position="72"/>
    </location>
</feature>
<dbReference type="AlphaFoldDB" id="A0A6H0XVS7"/>
<reference evidence="2 3" key="1">
    <citation type="journal article" date="2016" name="Sci. Rep.">
        <title>Peltaster fructicola genome reveals evolution from an invasive phytopathogen to an ectophytic parasite.</title>
        <authorList>
            <person name="Xu C."/>
            <person name="Chen H."/>
            <person name="Gleason M.L."/>
            <person name="Xu J.R."/>
            <person name="Liu H."/>
            <person name="Zhang R."/>
            <person name="Sun G."/>
        </authorList>
    </citation>
    <scope>NUCLEOTIDE SEQUENCE [LARGE SCALE GENOMIC DNA]</scope>
    <source>
        <strain evidence="2 3">LNHT1506</strain>
    </source>
</reference>
<dbReference type="Proteomes" id="UP000503462">
    <property type="component" value="Chromosome 3"/>
</dbReference>
<sequence>MPLPHCSPTTCLAGRRSLWPHSQANKSKDKCRWREHARHHQKRSVTHTQRLRRQGPARSSRADTIAAICEQD</sequence>
<proteinExistence type="predicted"/>
<evidence type="ECO:0000313" key="2">
    <source>
        <dbReference type="EMBL" id="QIW98549.1"/>
    </source>
</evidence>
<dbReference type="EMBL" id="CP051141">
    <property type="protein sequence ID" value="QIW98549.1"/>
    <property type="molecule type" value="Genomic_DNA"/>
</dbReference>
<organism evidence="2 3">
    <name type="scientific">Peltaster fructicola</name>
    <dbReference type="NCBI Taxonomy" id="286661"/>
    <lineage>
        <taxon>Eukaryota</taxon>
        <taxon>Fungi</taxon>
        <taxon>Dikarya</taxon>
        <taxon>Ascomycota</taxon>
        <taxon>Pezizomycotina</taxon>
        <taxon>Dothideomycetes</taxon>
        <taxon>Dothideomycetes incertae sedis</taxon>
        <taxon>Peltaster</taxon>
    </lineage>
</organism>
<accession>A0A6H0XVS7</accession>
<gene>
    <name evidence="2" type="ORF">AMS68_004067</name>
</gene>
<protein>
    <submittedName>
        <fullName evidence="2">Uncharacterized protein</fullName>
    </submittedName>
</protein>
<name>A0A6H0XVS7_9PEZI</name>
<keyword evidence="3" id="KW-1185">Reference proteome</keyword>
<evidence type="ECO:0000313" key="3">
    <source>
        <dbReference type="Proteomes" id="UP000503462"/>
    </source>
</evidence>
<feature type="compositionally biased region" description="Basic residues" evidence="1">
    <location>
        <begin position="35"/>
        <end position="55"/>
    </location>
</feature>